<proteinExistence type="predicted"/>
<dbReference type="AlphaFoldDB" id="A0A1I7TUE2"/>
<evidence type="ECO:0000313" key="2">
    <source>
        <dbReference type="WBParaSite" id="Csp11.Scaffold629.g11885.t2"/>
    </source>
</evidence>
<sequence length="137" mass="16564">MRILCTRGWLFNTRFLRMLNFTLREFDWCPISQGFDDVEGNEIEEIRLGKAHTLQIEHSFFTLSRRREEVIRLVIKEFLFHEDFEVSIGKQGPKRLEKIVKRMKLQWPFRKVFLNYRVLRMTDGVPDGLIPKFFIVL</sequence>
<accession>A0A1I7TUE2</accession>
<organism evidence="1 2">
    <name type="scientific">Caenorhabditis tropicalis</name>
    <dbReference type="NCBI Taxonomy" id="1561998"/>
    <lineage>
        <taxon>Eukaryota</taxon>
        <taxon>Metazoa</taxon>
        <taxon>Ecdysozoa</taxon>
        <taxon>Nematoda</taxon>
        <taxon>Chromadorea</taxon>
        <taxon>Rhabditida</taxon>
        <taxon>Rhabditina</taxon>
        <taxon>Rhabditomorpha</taxon>
        <taxon>Rhabditoidea</taxon>
        <taxon>Rhabditidae</taxon>
        <taxon>Peloderinae</taxon>
        <taxon>Caenorhabditis</taxon>
    </lineage>
</organism>
<evidence type="ECO:0000313" key="1">
    <source>
        <dbReference type="Proteomes" id="UP000095282"/>
    </source>
</evidence>
<reference evidence="2" key="1">
    <citation type="submission" date="2016-11" db="UniProtKB">
        <authorList>
            <consortium name="WormBaseParasite"/>
        </authorList>
    </citation>
    <scope>IDENTIFICATION</scope>
</reference>
<dbReference type="WBParaSite" id="Csp11.Scaffold629.g11885.t2">
    <property type="protein sequence ID" value="Csp11.Scaffold629.g11885.t2"/>
    <property type="gene ID" value="Csp11.Scaffold629.g11885"/>
</dbReference>
<keyword evidence="1" id="KW-1185">Reference proteome</keyword>
<dbReference type="Proteomes" id="UP000095282">
    <property type="component" value="Unplaced"/>
</dbReference>
<protein>
    <submittedName>
        <fullName evidence="2">Smr domain-containing protein</fullName>
    </submittedName>
</protein>
<name>A0A1I7TUE2_9PELO</name>